<feature type="domain" description="Transposase putative helix-turn-helix" evidence="1">
    <location>
        <begin position="5"/>
        <end position="44"/>
    </location>
</feature>
<evidence type="ECO:0000259" key="1">
    <source>
        <dbReference type="Pfam" id="PF12323"/>
    </source>
</evidence>
<keyword evidence="3" id="KW-1185">Reference proteome</keyword>
<dbReference type="InterPro" id="IPR021027">
    <property type="entry name" value="Transposase_put_HTH"/>
</dbReference>
<evidence type="ECO:0000313" key="3">
    <source>
        <dbReference type="Proteomes" id="UP000501053"/>
    </source>
</evidence>
<name>A0A6F8XGI3_9GAMM</name>
<dbReference type="AlphaFoldDB" id="A0A6F8XGI3"/>
<organism evidence="2 3">
    <name type="scientific">Vreelandella aquamarina</name>
    <dbReference type="NCBI Taxonomy" id="77097"/>
    <lineage>
        <taxon>Bacteria</taxon>
        <taxon>Pseudomonadati</taxon>
        <taxon>Pseudomonadota</taxon>
        <taxon>Gammaproteobacteria</taxon>
        <taxon>Oceanospirillales</taxon>
        <taxon>Halomonadaceae</taxon>
        <taxon>Vreelandella</taxon>
    </lineage>
</organism>
<dbReference type="RefSeq" id="WP_232068208.1">
    <property type="nucleotide sequence ID" value="NZ_AP022869.1"/>
</dbReference>
<gene>
    <name evidence="2" type="ORF">HMEPL2_29510</name>
</gene>
<dbReference type="Proteomes" id="UP000501053">
    <property type="component" value="Chromosome"/>
</dbReference>
<dbReference type="Pfam" id="PF12323">
    <property type="entry name" value="HTH_OrfB_IS605"/>
    <property type="match status" value="1"/>
</dbReference>
<accession>A0A6F8XGI3</accession>
<sequence>MSWKHRAEVRIYPIPEQEDFLSRQFGEVRFTYNKALHIISLQYKWHSTQLRAKKT</sequence>
<evidence type="ECO:0000313" key="2">
    <source>
        <dbReference type="EMBL" id="BCB72600.1"/>
    </source>
</evidence>
<reference evidence="2 3" key="1">
    <citation type="submission" date="2020-03" db="EMBL/GenBank/DDBJ databases">
        <title>Complete Genome Sequence of Halomonas meridiana strain Eplume2, isolated from hydrothermal-plume in the north east Pacific Ocean.</title>
        <authorList>
            <person name="Kurihara Y."/>
            <person name="Kawai S."/>
            <person name="Sakai A."/>
            <person name="Galipon J."/>
            <person name="Arakawa K."/>
        </authorList>
    </citation>
    <scope>NUCLEOTIDE SEQUENCE [LARGE SCALE GENOMIC DNA]</scope>
    <source>
        <strain evidence="2 3">Eplume2</strain>
    </source>
</reference>
<dbReference type="EMBL" id="AP022869">
    <property type="protein sequence ID" value="BCB72600.1"/>
    <property type="molecule type" value="Genomic_DNA"/>
</dbReference>
<proteinExistence type="predicted"/>
<protein>
    <recommendedName>
        <fullName evidence="1">Transposase putative helix-turn-helix domain-containing protein</fullName>
    </recommendedName>
</protein>